<dbReference type="PROSITE" id="PS00455">
    <property type="entry name" value="AMP_BINDING"/>
    <property type="match status" value="1"/>
</dbReference>
<protein>
    <submittedName>
        <fullName evidence="3">Acyl-CoA synthetase (AMP-forming)/AMP-acid ligase II</fullName>
    </submittedName>
</protein>
<keyword evidence="3" id="KW-0436">Ligase</keyword>
<dbReference type="InterPro" id="IPR025110">
    <property type="entry name" value="AMP-bd_C"/>
</dbReference>
<dbReference type="PANTHER" id="PTHR43767:SF1">
    <property type="entry name" value="NONRIBOSOMAL PEPTIDE SYNTHASE PES1 (EUROFUNG)-RELATED"/>
    <property type="match status" value="1"/>
</dbReference>
<dbReference type="InterPro" id="IPR050237">
    <property type="entry name" value="ATP-dep_AMP-bd_enzyme"/>
</dbReference>
<dbReference type="Proteomes" id="UP000530928">
    <property type="component" value="Unassembled WGS sequence"/>
</dbReference>
<dbReference type="SUPFAM" id="SSF56801">
    <property type="entry name" value="Acetyl-CoA synthetase-like"/>
    <property type="match status" value="1"/>
</dbReference>
<dbReference type="InterPro" id="IPR042099">
    <property type="entry name" value="ANL_N_sf"/>
</dbReference>
<comment type="caution">
    <text evidence="3">The sequence shown here is derived from an EMBL/GenBank/DDBJ whole genome shotgun (WGS) entry which is preliminary data.</text>
</comment>
<dbReference type="Gene3D" id="3.40.50.12780">
    <property type="entry name" value="N-terminal domain of ligase-like"/>
    <property type="match status" value="1"/>
</dbReference>
<gene>
    <name evidence="3" type="ORF">HNR30_000285</name>
</gene>
<dbReference type="Pfam" id="PF00501">
    <property type="entry name" value="AMP-binding"/>
    <property type="match status" value="1"/>
</dbReference>
<dbReference type="EMBL" id="JACDUR010000001">
    <property type="protein sequence ID" value="MBA2888950.1"/>
    <property type="molecule type" value="Genomic_DNA"/>
</dbReference>
<dbReference type="InterPro" id="IPR000873">
    <property type="entry name" value="AMP-dep_synth/lig_dom"/>
</dbReference>
<feature type="domain" description="AMP-dependent synthetase/ligase" evidence="1">
    <location>
        <begin position="11"/>
        <end position="342"/>
    </location>
</feature>
<feature type="domain" description="AMP-binding enzyme C-terminal" evidence="2">
    <location>
        <begin position="391"/>
        <end position="463"/>
    </location>
</feature>
<evidence type="ECO:0000259" key="2">
    <source>
        <dbReference type="Pfam" id="PF13193"/>
    </source>
</evidence>
<name>A0A7W0CDE0_9ACTN</name>
<dbReference type="RefSeq" id="WP_312894178.1">
    <property type="nucleotide sequence ID" value="NZ_BAABAM010000001.1"/>
</dbReference>
<evidence type="ECO:0000259" key="1">
    <source>
        <dbReference type="Pfam" id="PF00501"/>
    </source>
</evidence>
<dbReference type="AlphaFoldDB" id="A0A7W0CDE0"/>
<evidence type="ECO:0000313" key="3">
    <source>
        <dbReference type="EMBL" id="MBA2888950.1"/>
    </source>
</evidence>
<dbReference type="Gene3D" id="3.30.300.30">
    <property type="match status" value="1"/>
</dbReference>
<dbReference type="Pfam" id="PF13193">
    <property type="entry name" value="AMP-binding_C"/>
    <property type="match status" value="1"/>
</dbReference>
<accession>A0A7W0CDE0</accession>
<dbReference type="InterPro" id="IPR045851">
    <property type="entry name" value="AMP-bd_C_sf"/>
</dbReference>
<organism evidence="3 4">
    <name type="scientific">Nonomuraea soli</name>
    <dbReference type="NCBI Taxonomy" id="1032476"/>
    <lineage>
        <taxon>Bacteria</taxon>
        <taxon>Bacillati</taxon>
        <taxon>Actinomycetota</taxon>
        <taxon>Actinomycetes</taxon>
        <taxon>Streptosporangiales</taxon>
        <taxon>Streptosporangiaceae</taxon>
        <taxon>Nonomuraea</taxon>
    </lineage>
</organism>
<dbReference type="PANTHER" id="PTHR43767">
    <property type="entry name" value="LONG-CHAIN-FATTY-ACID--COA LIGASE"/>
    <property type="match status" value="1"/>
</dbReference>
<proteinExistence type="predicted"/>
<dbReference type="InterPro" id="IPR020845">
    <property type="entry name" value="AMP-binding_CS"/>
</dbReference>
<dbReference type="GO" id="GO:0016878">
    <property type="term" value="F:acid-thiol ligase activity"/>
    <property type="evidence" value="ECO:0007669"/>
    <property type="project" value="UniProtKB-ARBA"/>
</dbReference>
<keyword evidence="4" id="KW-1185">Reference proteome</keyword>
<reference evidence="3 4" key="1">
    <citation type="submission" date="2020-07" db="EMBL/GenBank/DDBJ databases">
        <title>Genomic Encyclopedia of Type Strains, Phase IV (KMG-IV): sequencing the most valuable type-strain genomes for metagenomic binning, comparative biology and taxonomic classification.</title>
        <authorList>
            <person name="Goeker M."/>
        </authorList>
    </citation>
    <scope>NUCLEOTIDE SEQUENCE [LARGE SCALE GENOMIC DNA]</scope>
    <source>
        <strain evidence="3 4">DSM 45533</strain>
    </source>
</reference>
<evidence type="ECO:0000313" key="4">
    <source>
        <dbReference type="Proteomes" id="UP000530928"/>
    </source>
</evidence>
<sequence length="474" mass="49925">MNLTVPDLLVARAQREPDRTAMIVHGREELTFGAWASRSGEAAAGLIERGVRPGDRVGLLFSAAEWTDYAVAFCAVLRAGAVAVPLSDRLAAADLDLVLRDCGAVGVVHGAVPYSGGWHLGSAAAPPAELPRLAARDRAQILYTSGTTGRPKGVVATHANLAYGMGGKRRPFAHSRHLAHAFPIGTNAGQTMLLSAVDASPAVVTLPRFTPGRFGALIESYRAGTVFLVPAMAIELLNAGVHERHDLSSVLLLGSAAAPLPGPIAQRLTAAFPRAAITNYYTSTEAAPAQTIMMFDPERPGSVGRAVAGGGVRIATSGGAPAAPGETGEVWMRSPTVPRAYYGDPASDVFRDGWVRMGDLGYLDDEGYLFLVDRESDVVKSGAFKVSTIRVEEAVYAHPDVVEAAVLGVPHPVLGRAIAAVIVTRAPLPAEDLRLFLKDRLAPHEVPAQVHTVEALPRNRGGKVDKRQLLGALQ</sequence>